<keyword evidence="3" id="KW-1185">Reference proteome</keyword>
<feature type="transmembrane region" description="Helical" evidence="1">
    <location>
        <begin position="6"/>
        <end position="25"/>
    </location>
</feature>
<dbReference type="EMBL" id="SRJC01000003">
    <property type="protein sequence ID" value="TGB02286.1"/>
    <property type="molecule type" value="Genomic_DNA"/>
</dbReference>
<gene>
    <name evidence="2" type="primary">ytzI</name>
    <name evidence="2" type="ORF">E4663_13155</name>
</gene>
<sequence length="54" mass="5975">MTFTLIMIVCVAIVLGIAAMFGAAVSKGYDYKHKVDPLPEDAHEQDVETKHELK</sequence>
<dbReference type="RefSeq" id="WP_079478249.1">
    <property type="nucleotide sequence ID" value="NZ_FVYZ01000003.1"/>
</dbReference>
<accession>A0A4Z0GY65</accession>
<evidence type="ECO:0000256" key="1">
    <source>
        <dbReference type="SAM" id="Phobius"/>
    </source>
</evidence>
<name>A0A4Z0GY65_9BACI</name>
<organism evidence="2 3">
    <name type="scientific">Halobacillus salinus</name>
    <dbReference type="NCBI Taxonomy" id="192814"/>
    <lineage>
        <taxon>Bacteria</taxon>
        <taxon>Bacillati</taxon>
        <taxon>Bacillota</taxon>
        <taxon>Bacilli</taxon>
        <taxon>Bacillales</taxon>
        <taxon>Bacillaceae</taxon>
        <taxon>Halobacillus</taxon>
    </lineage>
</organism>
<dbReference type="OrthoDB" id="2680568at2"/>
<protein>
    <submittedName>
        <fullName evidence="2">YtzI protein</fullName>
    </submittedName>
</protein>
<comment type="caution">
    <text evidence="2">The sequence shown here is derived from an EMBL/GenBank/DDBJ whole genome shotgun (WGS) entry which is preliminary data.</text>
</comment>
<dbReference type="AlphaFoldDB" id="A0A4Z0GY65"/>
<keyword evidence="1" id="KW-1133">Transmembrane helix</keyword>
<evidence type="ECO:0000313" key="2">
    <source>
        <dbReference type="EMBL" id="TGB02286.1"/>
    </source>
</evidence>
<dbReference type="InterPro" id="IPR047753">
    <property type="entry name" value="YtzI-like"/>
</dbReference>
<reference evidence="2 3" key="1">
    <citation type="journal article" date="2003" name="Int. J. Syst. Evol. Microbiol.">
        <title>Halobacillus salinus sp. nov., isolated from a salt lake on the coast of the East Sea in Korea.</title>
        <authorList>
            <person name="Yoon J.H."/>
            <person name="Kang K.H."/>
            <person name="Park Y.H."/>
        </authorList>
    </citation>
    <scope>NUCLEOTIDE SEQUENCE [LARGE SCALE GENOMIC DNA]</scope>
    <source>
        <strain evidence="2 3">HSL-3</strain>
    </source>
</reference>
<dbReference type="Proteomes" id="UP000297982">
    <property type="component" value="Unassembled WGS sequence"/>
</dbReference>
<evidence type="ECO:0000313" key="3">
    <source>
        <dbReference type="Proteomes" id="UP000297982"/>
    </source>
</evidence>
<keyword evidence="1" id="KW-0472">Membrane</keyword>
<keyword evidence="1" id="KW-0812">Transmembrane</keyword>
<dbReference type="NCBIfam" id="NF033232">
    <property type="entry name" value="small_YtzI"/>
    <property type="match status" value="1"/>
</dbReference>
<proteinExistence type="predicted"/>